<evidence type="ECO:0000313" key="3">
    <source>
        <dbReference type="Proteomes" id="UP001149074"/>
    </source>
</evidence>
<protein>
    <submittedName>
        <fullName evidence="2">Uncharacterized protein</fullName>
    </submittedName>
</protein>
<feature type="compositionally biased region" description="Basic and acidic residues" evidence="1">
    <location>
        <begin position="289"/>
        <end position="304"/>
    </location>
</feature>
<reference evidence="2" key="1">
    <citation type="submission" date="2022-11" db="EMBL/GenBank/DDBJ databases">
        <authorList>
            <person name="Petersen C."/>
        </authorList>
    </citation>
    <scope>NUCLEOTIDE SEQUENCE</scope>
    <source>
        <strain evidence="2">IBT 30761</strain>
    </source>
</reference>
<evidence type="ECO:0000313" key="2">
    <source>
        <dbReference type="EMBL" id="KAJ5095129.1"/>
    </source>
</evidence>
<proteinExistence type="predicted"/>
<feature type="compositionally biased region" description="Low complexity" evidence="1">
    <location>
        <begin position="121"/>
        <end position="135"/>
    </location>
</feature>
<organism evidence="2 3">
    <name type="scientific">Penicillium argentinense</name>
    <dbReference type="NCBI Taxonomy" id="1131581"/>
    <lineage>
        <taxon>Eukaryota</taxon>
        <taxon>Fungi</taxon>
        <taxon>Dikarya</taxon>
        <taxon>Ascomycota</taxon>
        <taxon>Pezizomycotina</taxon>
        <taxon>Eurotiomycetes</taxon>
        <taxon>Eurotiomycetidae</taxon>
        <taxon>Eurotiales</taxon>
        <taxon>Aspergillaceae</taxon>
        <taxon>Penicillium</taxon>
    </lineage>
</organism>
<feature type="region of interest" description="Disordered" evidence="1">
    <location>
        <begin position="406"/>
        <end position="470"/>
    </location>
</feature>
<dbReference type="EMBL" id="JAPQKI010000006">
    <property type="protein sequence ID" value="KAJ5095129.1"/>
    <property type="molecule type" value="Genomic_DNA"/>
</dbReference>
<evidence type="ECO:0000256" key="1">
    <source>
        <dbReference type="SAM" id="MobiDB-lite"/>
    </source>
</evidence>
<reference evidence="2" key="2">
    <citation type="journal article" date="2023" name="IMA Fungus">
        <title>Comparative genomic study of the Penicillium genus elucidates a diverse pangenome and 15 lateral gene transfer events.</title>
        <authorList>
            <person name="Petersen C."/>
            <person name="Sorensen T."/>
            <person name="Nielsen M.R."/>
            <person name="Sondergaard T.E."/>
            <person name="Sorensen J.L."/>
            <person name="Fitzpatrick D.A."/>
            <person name="Frisvad J.C."/>
            <person name="Nielsen K.L."/>
        </authorList>
    </citation>
    <scope>NUCLEOTIDE SEQUENCE</scope>
    <source>
        <strain evidence="2">IBT 30761</strain>
    </source>
</reference>
<name>A0A9W9K6Q4_9EURO</name>
<feature type="compositionally biased region" description="Low complexity" evidence="1">
    <location>
        <begin position="170"/>
        <end position="187"/>
    </location>
</feature>
<feature type="region of interest" description="Disordered" evidence="1">
    <location>
        <begin position="256"/>
        <end position="377"/>
    </location>
</feature>
<dbReference type="Pfam" id="PF15365">
    <property type="entry name" value="PNRC"/>
    <property type="match status" value="1"/>
</dbReference>
<dbReference type="GO" id="GO:0016071">
    <property type="term" value="P:mRNA metabolic process"/>
    <property type="evidence" value="ECO:0007669"/>
    <property type="project" value="UniProtKB-ARBA"/>
</dbReference>
<feature type="compositionally biased region" description="Basic residues" evidence="1">
    <location>
        <begin position="69"/>
        <end position="78"/>
    </location>
</feature>
<feature type="compositionally biased region" description="Low complexity" evidence="1">
    <location>
        <begin position="275"/>
        <end position="288"/>
    </location>
</feature>
<comment type="caution">
    <text evidence="2">The sequence shown here is derived from an EMBL/GenBank/DDBJ whole genome shotgun (WGS) entry which is preliminary data.</text>
</comment>
<feature type="compositionally biased region" description="Low complexity" evidence="1">
    <location>
        <begin position="364"/>
        <end position="377"/>
    </location>
</feature>
<dbReference type="Proteomes" id="UP001149074">
    <property type="component" value="Unassembled WGS sequence"/>
</dbReference>
<dbReference type="AlphaFoldDB" id="A0A9W9K6Q4"/>
<feature type="compositionally biased region" description="Polar residues" evidence="1">
    <location>
        <begin position="435"/>
        <end position="463"/>
    </location>
</feature>
<feature type="compositionally biased region" description="Polar residues" evidence="1">
    <location>
        <begin position="223"/>
        <end position="237"/>
    </location>
</feature>
<gene>
    <name evidence="2" type="ORF">N7532_007420</name>
</gene>
<sequence length="496" mass="53433">MSTQSSHPPTPKGARNGNNQNNNNNRRSKKNNNNNNSTPKLQKVAMLSTPPSSPPRNMSPGVATDSSVNKKKPPRSGKKPANGYRASPAAPNGGNGHQRQKSQPNNTPAKDPAYAGPTFHASPAPSALPMPSFFSKSYPESDLPTHLETDSDTADNETGLDMTPSKPRAARPQAQPQPQPQSQSQPAVEHKPSPIDFLFEAAKRARGPESNPMGSPEPASRIRSPQTDSKAMHSNNTPGGGMFAFEMETPERAQIGPSFATSYQDRMNALRTHGSPQQPLQSQSQPSLHETEEQRRLKTAELKHLLLNPRPQKPPSSISPPHGNQYGPYAPPINGNIPHYATPMRANSGPPSAHGPSHPPPMSAMPTSAGNSYAGNNYSGNNVNHPYGYTNNSQNLNFRSMNSPLRREVPHHSAGASPAPAPGYSQYYNTPPPTSDQMQNGYISPQPQYTHTAFSMPTHSPSPSKVVETKQMEDDLRRVLKIGGTSLPGMQSPFAA</sequence>
<accession>A0A9W9K6Q4</accession>
<keyword evidence="3" id="KW-1185">Reference proteome</keyword>
<dbReference type="RefSeq" id="XP_056473279.1">
    <property type="nucleotide sequence ID" value="XM_056619913.1"/>
</dbReference>
<dbReference type="OrthoDB" id="2142961at2759"/>
<feature type="region of interest" description="Disordered" evidence="1">
    <location>
        <begin position="1"/>
        <end position="244"/>
    </location>
</feature>
<dbReference type="InterPro" id="IPR028322">
    <property type="entry name" value="PNRC-like_rgn"/>
</dbReference>
<feature type="compositionally biased region" description="Low complexity" evidence="1">
    <location>
        <begin position="16"/>
        <end position="37"/>
    </location>
</feature>
<dbReference type="GeneID" id="81358892"/>